<protein>
    <submittedName>
        <fullName evidence="2">DRAP deaminase</fullName>
    </submittedName>
</protein>
<proteinExistence type="predicted"/>
<dbReference type="AlphaFoldDB" id="A0A2I1D3D8"/>
<reference evidence="2" key="1">
    <citation type="submission" date="2016-12" db="EMBL/GenBank/DDBJ databases">
        <title>The genomes of Aspergillus section Nigri reveals drivers in fungal speciation.</title>
        <authorList>
            <consortium name="DOE Joint Genome Institute"/>
            <person name="Vesth T.C."/>
            <person name="Nybo J."/>
            <person name="Theobald S."/>
            <person name="Brandl J."/>
            <person name="Frisvad J.C."/>
            <person name="Nielsen K.F."/>
            <person name="Lyhne E.K."/>
            <person name="Kogle M.E."/>
            <person name="Kuo A."/>
            <person name="Riley R."/>
            <person name="Clum A."/>
            <person name="Nolan M."/>
            <person name="Lipzen A."/>
            <person name="Salamov A."/>
            <person name="Henrissat B."/>
            <person name="Wiebenga A."/>
            <person name="De vries R.P."/>
            <person name="Grigoriev I.V."/>
            <person name="Mortensen U.H."/>
            <person name="Andersen M.R."/>
            <person name="Baker S.E."/>
        </authorList>
    </citation>
    <scope>NUCLEOTIDE SEQUENCE</scope>
    <source>
        <strain evidence="2">IBT 28561</strain>
    </source>
</reference>
<sequence>MTSKQPHVTVAPGDHQGYMEYALQQARLSAPASTKFCVGAVLVDGDSGEILSTGYSLEFPGDRPGDPENTHAEHCCFIKVAEAHHVPEEKIGAVLPKNTVLYTTMEPCNERLSGNRTCVERIVALAGAIKAVYVGISEPDTFIRQNTGRKRLEDVGIVVRVVEGMEDRIVEVSTAGHKKNTRH</sequence>
<dbReference type="GO" id="GO:0003824">
    <property type="term" value="F:catalytic activity"/>
    <property type="evidence" value="ECO:0007669"/>
    <property type="project" value="InterPro"/>
</dbReference>
<dbReference type="EMBL" id="MSFM01000006">
    <property type="protein sequence ID" value="PKY04382.1"/>
    <property type="molecule type" value="Genomic_DNA"/>
</dbReference>
<evidence type="ECO:0000313" key="2">
    <source>
        <dbReference type="EMBL" id="PKY04382.1"/>
    </source>
</evidence>
<dbReference type="OrthoDB" id="252265at2759"/>
<dbReference type="Proteomes" id="UP000234254">
    <property type="component" value="Unassembled WGS sequence"/>
</dbReference>
<dbReference type="InterPro" id="IPR016193">
    <property type="entry name" value="Cytidine_deaminase-like"/>
</dbReference>
<dbReference type="VEuPathDB" id="FungiDB:P168DRAFT_282013"/>
<evidence type="ECO:0000259" key="1">
    <source>
        <dbReference type="PROSITE" id="PS51747"/>
    </source>
</evidence>
<dbReference type="RefSeq" id="XP_024692976.1">
    <property type="nucleotide sequence ID" value="XM_024835962.1"/>
</dbReference>
<name>A0A2I1D3D8_ASPC2</name>
<dbReference type="GO" id="GO:0006139">
    <property type="term" value="P:nucleobase-containing compound metabolic process"/>
    <property type="evidence" value="ECO:0007669"/>
    <property type="project" value="UniProtKB-ARBA"/>
</dbReference>
<dbReference type="PROSITE" id="PS51747">
    <property type="entry name" value="CYT_DCMP_DEAMINASES_2"/>
    <property type="match status" value="1"/>
</dbReference>
<comment type="caution">
    <text evidence="2">The sequence shown here is derived from an EMBL/GenBank/DDBJ whole genome shotgun (WGS) entry which is preliminary data.</text>
</comment>
<organism evidence="2 3">
    <name type="scientific">Aspergillus campestris (strain IBT 28561)</name>
    <dbReference type="NCBI Taxonomy" id="1392248"/>
    <lineage>
        <taxon>Eukaryota</taxon>
        <taxon>Fungi</taxon>
        <taxon>Dikarya</taxon>
        <taxon>Ascomycota</taxon>
        <taxon>Pezizomycotina</taxon>
        <taxon>Eurotiomycetes</taxon>
        <taxon>Eurotiomycetidae</taxon>
        <taxon>Eurotiales</taxon>
        <taxon>Aspergillaceae</taxon>
        <taxon>Aspergillus</taxon>
        <taxon>Aspergillus subgen. Circumdati</taxon>
    </lineage>
</organism>
<dbReference type="Gene3D" id="3.40.140.10">
    <property type="entry name" value="Cytidine Deaminase, domain 2"/>
    <property type="match status" value="1"/>
</dbReference>
<dbReference type="InterPro" id="IPR002125">
    <property type="entry name" value="CMP_dCMP_dom"/>
</dbReference>
<keyword evidence="3" id="KW-1185">Reference proteome</keyword>
<gene>
    <name evidence="2" type="ORF">P168DRAFT_282013</name>
</gene>
<feature type="domain" description="CMP/dCMP-type deaminase" evidence="1">
    <location>
        <begin position="13"/>
        <end position="159"/>
    </location>
</feature>
<evidence type="ECO:0000313" key="3">
    <source>
        <dbReference type="Proteomes" id="UP000234254"/>
    </source>
</evidence>
<dbReference type="SUPFAM" id="SSF53927">
    <property type="entry name" value="Cytidine deaminase-like"/>
    <property type="match status" value="1"/>
</dbReference>
<accession>A0A2I1D3D8</accession>
<dbReference type="Pfam" id="PF18785">
    <property type="entry name" value="Inv-AAD"/>
    <property type="match status" value="1"/>
</dbReference>
<dbReference type="GeneID" id="36543486"/>